<organism evidence="1 2">
    <name type="scientific">Daucus carota subsp. sativus</name>
    <name type="common">Carrot</name>
    <dbReference type="NCBI Taxonomy" id="79200"/>
    <lineage>
        <taxon>Eukaryota</taxon>
        <taxon>Viridiplantae</taxon>
        <taxon>Streptophyta</taxon>
        <taxon>Embryophyta</taxon>
        <taxon>Tracheophyta</taxon>
        <taxon>Spermatophyta</taxon>
        <taxon>Magnoliopsida</taxon>
        <taxon>eudicotyledons</taxon>
        <taxon>Gunneridae</taxon>
        <taxon>Pentapetalae</taxon>
        <taxon>asterids</taxon>
        <taxon>campanulids</taxon>
        <taxon>Apiales</taxon>
        <taxon>Apiaceae</taxon>
        <taxon>Apioideae</taxon>
        <taxon>Scandiceae</taxon>
        <taxon>Daucinae</taxon>
        <taxon>Daucus</taxon>
        <taxon>Daucus sect. Daucus</taxon>
    </lineage>
</organism>
<reference evidence="1" key="2">
    <citation type="submission" date="2022-03" db="EMBL/GenBank/DDBJ databases">
        <title>Draft title - Genomic analysis of global carrot germplasm unveils the trajectory of domestication and the origin of high carotenoid orange carrot.</title>
        <authorList>
            <person name="Iorizzo M."/>
            <person name="Ellison S."/>
            <person name="Senalik D."/>
            <person name="Macko-Podgorni A."/>
            <person name="Grzebelus D."/>
            <person name="Bostan H."/>
            <person name="Rolling W."/>
            <person name="Curaba J."/>
            <person name="Simon P."/>
        </authorList>
    </citation>
    <scope>NUCLEOTIDE SEQUENCE</scope>
    <source>
        <tissue evidence="1">Leaf</tissue>
    </source>
</reference>
<accession>A0A166GQF7</accession>
<keyword evidence="2" id="KW-1185">Reference proteome</keyword>
<dbReference type="Gramene" id="KZN09228">
    <property type="protein sequence ID" value="KZN09228"/>
    <property type="gene ID" value="DCAR_001884"/>
</dbReference>
<dbReference type="OMA" id="SGTKVWP"/>
<reference evidence="1" key="1">
    <citation type="journal article" date="2016" name="Nat. Genet.">
        <title>A high-quality carrot genome assembly provides new insights into carotenoid accumulation and asterid genome evolution.</title>
        <authorList>
            <person name="Iorizzo M."/>
            <person name="Ellison S."/>
            <person name="Senalik D."/>
            <person name="Zeng P."/>
            <person name="Satapoomin P."/>
            <person name="Huang J."/>
            <person name="Bowman M."/>
            <person name="Iovene M."/>
            <person name="Sanseverino W."/>
            <person name="Cavagnaro P."/>
            <person name="Yildiz M."/>
            <person name="Macko-Podgorni A."/>
            <person name="Moranska E."/>
            <person name="Grzebelus E."/>
            <person name="Grzebelus D."/>
            <person name="Ashrafi H."/>
            <person name="Zheng Z."/>
            <person name="Cheng S."/>
            <person name="Spooner D."/>
            <person name="Van Deynze A."/>
            <person name="Simon P."/>
        </authorList>
    </citation>
    <scope>NUCLEOTIDE SEQUENCE</scope>
    <source>
        <tissue evidence="1">Leaf</tissue>
    </source>
</reference>
<sequence length="77" mass="8663">MGGSRQKKSFGIFSIFKSSRTRRGKDVSGTDDCVKSYKVYPSDEDRGRWVAEPGIDKRASAYIAITQKNWNLVDVSN</sequence>
<dbReference type="PANTHER" id="PTHR33511">
    <property type="entry name" value="OS06G0632400 PROTEIN"/>
    <property type="match status" value="1"/>
</dbReference>
<evidence type="ECO:0000313" key="2">
    <source>
        <dbReference type="Proteomes" id="UP000077755"/>
    </source>
</evidence>
<name>A0A166GQF7_DAUCS</name>
<proteinExistence type="predicted"/>
<dbReference type="Proteomes" id="UP000077755">
    <property type="component" value="Chromosome 1"/>
</dbReference>
<protein>
    <submittedName>
        <fullName evidence="1">Uncharacterized protein</fullName>
    </submittedName>
</protein>
<dbReference type="AlphaFoldDB" id="A0A166GQF7"/>
<evidence type="ECO:0000313" key="1">
    <source>
        <dbReference type="EMBL" id="WOG82727.1"/>
    </source>
</evidence>
<gene>
    <name evidence="1" type="ORF">DCAR_0101895</name>
</gene>
<dbReference type="EMBL" id="CP093343">
    <property type="protein sequence ID" value="WOG82727.1"/>
    <property type="molecule type" value="Genomic_DNA"/>
</dbReference>